<dbReference type="Proteomes" id="UP000610760">
    <property type="component" value="Unassembled WGS sequence"/>
</dbReference>
<name>A0A926DZS4_9FIRM</name>
<feature type="domain" description="Beta-galactosidase trimerisation" evidence="1">
    <location>
        <begin position="419"/>
        <end position="572"/>
    </location>
</feature>
<reference evidence="2" key="1">
    <citation type="submission" date="2020-08" db="EMBL/GenBank/DDBJ databases">
        <title>Genome public.</title>
        <authorList>
            <person name="Liu C."/>
            <person name="Sun Q."/>
        </authorList>
    </citation>
    <scope>NUCLEOTIDE SEQUENCE</scope>
    <source>
        <strain evidence="2">NSJ-33</strain>
    </source>
</reference>
<dbReference type="InterPro" id="IPR029062">
    <property type="entry name" value="Class_I_gatase-like"/>
</dbReference>
<dbReference type="EMBL" id="JACRSV010000001">
    <property type="protein sequence ID" value="MBC8558666.1"/>
    <property type="molecule type" value="Genomic_DNA"/>
</dbReference>
<dbReference type="InterPro" id="IPR013738">
    <property type="entry name" value="Beta_galactosidase_Trimer"/>
</dbReference>
<dbReference type="Gene3D" id="3.40.50.880">
    <property type="match status" value="1"/>
</dbReference>
<dbReference type="Pfam" id="PF08532">
    <property type="entry name" value="Glyco_hydro_42M"/>
    <property type="match status" value="1"/>
</dbReference>
<evidence type="ECO:0000313" key="3">
    <source>
        <dbReference type="Proteomes" id="UP000610760"/>
    </source>
</evidence>
<accession>A0A926DZS4</accession>
<dbReference type="GO" id="GO:0004565">
    <property type="term" value="F:beta-galactosidase activity"/>
    <property type="evidence" value="ECO:0007669"/>
    <property type="project" value="InterPro"/>
</dbReference>
<protein>
    <submittedName>
        <fullName evidence="2">Beta-galactosidase trimerization domain-containing protein</fullName>
    </submittedName>
</protein>
<dbReference type="Gene3D" id="3.20.20.80">
    <property type="entry name" value="Glycosidases"/>
    <property type="match status" value="1"/>
</dbReference>
<dbReference type="AlphaFoldDB" id="A0A926DZS4"/>
<organism evidence="2 3">
    <name type="scientific">Fumia xinanensis</name>
    <dbReference type="NCBI Taxonomy" id="2763659"/>
    <lineage>
        <taxon>Bacteria</taxon>
        <taxon>Bacillati</taxon>
        <taxon>Bacillota</taxon>
        <taxon>Clostridia</taxon>
        <taxon>Eubacteriales</taxon>
        <taxon>Oscillospiraceae</taxon>
        <taxon>Fumia</taxon>
    </lineage>
</organism>
<gene>
    <name evidence="2" type="ORF">H8710_01150</name>
</gene>
<keyword evidence="3" id="KW-1185">Reference proteome</keyword>
<sequence>MEKNSDAWNERFGWYWYGAEKIFQWDSERFEKDAKEYKENGITTIILFGTHFRYSFWAYWDDIVETIGKITKAFHKYGIKVIEHHSTHLTYEPIHWEVVKKGQAHKDLEDFPNFFETSQANPILGGARMDDFAQIDGSTGKKALSSYIHTEGKNMDWIFKHYNGNAHCFNHPAYETSYKEHLAKIIATGVDGIMNDDVQWFGGGTACTCEYCREKFRNETGYELPSPENWAAFYENYSDPAYIAWKKFKKQSSADFHFRLDKFYKSLGFDPMRPAYCAEVLPFDTTCYGFEGGAPLWDYIFQECCGIIRESYVCFAGEAVHRYALARRYNVPSMALMYPSTKDSTYAGWALSRSWGQLFTGTHGTIPTLFDKDYRVFEKKNEEFYFEPDKLSDISFYFSKKTRDCCDHDAPRKFMKPLMSYIESAYVSGIGCDMVFEEDTVDVLCQNKMIAAVSVEAMDHAELLKLKEYVKRGGTLYVSGVFAEKNDTYQHRDLNTALKILGMKSKAAPFHAKTPVTVRYDGKTLELKQALVYNIFVETNGTTFAETKDGFCAGVIESIGKGKIIFFSGETGDNPIQPAAWKNPNPDEKTFVEGAQIDAMKQENGGMVSLLAGKRISVVGAPNIVPTLYRVNPGMALHLVNTANMVSQTDSYVEVDEPLPQFMDTDPDRKLLPELVVKLDRVQLGENVKATIASPEIDAEQEISICKIGEDEYQITIPADLFSGYALVKLCF</sequence>
<dbReference type="RefSeq" id="WP_249293555.1">
    <property type="nucleotide sequence ID" value="NZ_JACRSV010000001.1"/>
</dbReference>
<dbReference type="SUPFAM" id="SSF52317">
    <property type="entry name" value="Class I glutamine amidotransferase-like"/>
    <property type="match status" value="1"/>
</dbReference>
<proteinExistence type="predicted"/>
<comment type="caution">
    <text evidence="2">The sequence shown here is derived from an EMBL/GenBank/DDBJ whole genome shotgun (WGS) entry which is preliminary data.</text>
</comment>
<dbReference type="GO" id="GO:0005975">
    <property type="term" value="P:carbohydrate metabolic process"/>
    <property type="evidence" value="ECO:0007669"/>
    <property type="project" value="InterPro"/>
</dbReference>
<evidence type="ECO:0000259" key="1">
    <source>
        <dbReference type="Pfam" id="PF08532"/>
    </source>
</evidence>
<evidence type="ECO:0000313" key="2">
    <source>
        <dbReference type="EMBL" id="MBC8558666.1"/>
    </source>
</evidence>